<feature type="non-terminal residue" evidence="1">
    <location>
        <position position="1"/>
    </location>
</feature>
<dbReference type="Proteomes" id="UP001219934">
    <property type="component" value="Unassembled WGS sequence"/>
</dbReference>
<comment type="caution">
    <text evidence="1">The sequence shown here is derived from an EMBL/GenBank/DDBJ whole genome shotgun (WGS) entry which is preliminary data.</text>
</comment>
<organism evidence="1 2">
    <name type="scientific">Pogonophryne albipinna</name>
    <dbReference type="NCBI Taxonomy" id="1090488"/>
    <lineage>
        <taxon>Eukaryota</taxon>
        <taxon>Metazoa</taxon>
        <taxon>Chordata</taxon>
        <taxon>Craniata</taxon>
        <taxon>Vertebrata</taxon>
        <taxon>Euteleostomi</taxon>
        <taxon>Actinopterygii</taxon>
        <taxon>Neopterygii</taxon>
        <taxon>Teleostei</taxon>
        <taxon>Neoteleostei</taxon>
        <taxon>Acanthomorphata</taxon>
        <taxon>Eupercaria</taxon>
        <taxon>Perciformes</taxon>
        <taxon>Notothenioidei</taxon>
        <taxon>Pogonophryne</taxon>
    </lineage>
</organism>
<sequence>MGMCLCISIRSSGTSDNLATALDFQPQGQGVLPLGAALRPLWVQAAFIAWPHPFCDCLPDSGPEEFTVHS</sequence>
<evidence type="ECO:0000313" key="1">
    <source>
        <dbReference type="EMBL" id="KAJ4940084.1"/>
    </source>
</evidence>
<reference evidence="1" key="1">
    <citation type="submission" date="2022-11" db="EMBL/GenBank/DDBJ databases">
        <title>Chromosome-level genome of Pogonophryne albipinna.</title>
        <authorList>
            <person name="Jo E."/>
        </authorList>
    </citation>
    <scope>NUCLEOTIDE SEQUENCE</scope>
    <source>
        <strain evidence="1">SGF0006</strain>
        <tissue evidence="1">Muscle</tissue>
    </source>
</reference>
<gene>
    <name evidence="1" type="ORF">JOQ06_026394</name>
</gene>
<protein>
    <submittedName>
        <fullName evidence="1">Uncharacterized protein</fullName>
    </submittedName>
</protein>
<accession>A0AAD6BC70</accession>
<name>A0AAD6BC70_9TELE</name>
<keyword evidence="2" id="KW-1185">Reference proteome</keyword>
<evidence type="ECO:0000313" key="2">
    <source>
        <dbReference type="Proteomes" id="UP001219934"/>
    </source>
</evidence>
<dbReference type="AlphaFoldDB" id="A0AAD6BC70"/>
<dbReference type="EMBL" id="JAPTMU010000007">
    <property type="protein sequence ID" value="KAJ4940084.1"/>
    <property type="molecule type" value="Genomic_DNA"/>
</dbReference>
<proteinExistence type="predicted"/>